<dbReference type="AlphaFoldDB" id="A0A3E4K482"/>
<dbReference type="EMBL" id="JAQMLR010000008">
    <property type="protein sequence ID" value="MDB8738998.1"/>
    <property type="molecule type" value="Genomic_DNA"/>
</dbReference>
<accession>A0A3E4K482</accession>
<name>A0A3E4K482_MEDGN</name>
<evidence type="ECO:0000313" key="5">
    <source>
        <dbReference type="Proteomes" id="UP000285697"/>
    </source>
</evidence>
<sequence length="432" mass="49682">MENERGKQEVLMALQGVGRLGIMMDPVFKLTAAGTILLIQHFARMYKEGLLNRREFQNFQEFAKLTEGNYQIINIPVGSWKELEKTGFVHQMEERGVRYVELPDLNQTDGLVQVAIYGEDQLKFQAWYDRFLMAEMKGGEHELQNLNHLTSGRTSIVSIPVEQKIDLLTDDFAVLQVNYSILPDLQVGDGEIQVVVANADLAKVEHWYRMYQEQCLSEGKEIPDFQTMDMGKYWETGVMKEEAYVDTSSEAIQKAVRKYEGQEPGELEQKVLKQEQSIRSMNNEQYQEFHNNPEFIEITINHETLVQESQLASSWDMERRGMFASRIPGTWGDGEQTLVLPTEQVFRTDDGKTYIGFVERKEKQLILNADGSMVPSEKRSTGERLYAERYEPVSRKFGKKKSLQKNTAEKEMIQNVIKQAPSKVPTIPKKGI</sequence>
<evidence type="ECO:0000313" key="1">
    <source>
        <dbReference type="EMBL" id="MDB8738998.1"/>
    </source>
</evidence>
<proteinExistence type="predicted"/>
<protein>
    <submittedName>
        <fullName evidence="3">Uncharacterized protein</fullName>
    </submittedName>
</protein>
<evidence type="ECO:0000313" key="3">
    <source>
        <dbReference type="EMBL" id="RHJ12588.1"/>
    </source>
</evidence>
<organism evidence="3 4">
    <name type="scientific">Mediterraneibacter gnavus</name>
    <name type="common">Ruminococcus gnavus</name>
    <dbReference type="NCBI Taxonomy" id="33038"/>
    <lineage>
        <taxon>Bacteria</taxon>
        <taxon>Bacillati</taxon>
        <taxon>Bacillota</taxon>
        <taxon>Clostridia</taxon>
        <taxon>Lachnospirales</taxon>
        <taxon>Lachnospiraceae</taxon>
        <taxon>Mediterraneibacter</taxon>
    </lineage>
</organism>
<reference evidence="4 5" key="1">
    <citation type="submission" date="2018-08" db="EMBL/GenBank/DDBJ databases">
        <title>A genome reference for cultivated species of the human gut microbiota.</title>
        <authorList>
            <person name="Zou Y."/>
            <person name="Xue W."/>
            <person name="Luo G."/>
        </authorList>
    </citation>
    <scope>NUCLEOTIDE SEQUENCE [LARGE SCALE GENOMIC DNA]</scope>
    <source>
        <strain evidence="3 4">AM12-54</strain>
        <strain evidence="2 5">AM22-7AC</strain>
    </source>
</reference>
<dbReference type="EMBL" id="QRIA01000008">
    <property type="protein sequence ID" value="RHG19328.1"/>
    <property type="molecule type" value="Genomic_DNA"/>
</dbReference>
<comment type="caution">
    <text evidence="3">The sequence shown here is derived from an EMBL/GenBank/DDBJ whole genome shotgun (WGS) entry which is preliminary data.</text>
</comment>
<evidence type="ECO:0000313" key="4">
    <source>
        <dbReference type="Proteomes" id="UP000283992"/>
    </source>
</evidence>
<dbReference type="Proteomes" id="UP000285697">
    <property type="component" value="Unassembled WGS sequence"/>
</dbReference>
<dbReference type="RefSeq" id="WP_117636686.1">
    <property type="nucleotide sequence ID" value="NZ_CAXUME010000010.1"/>
</dbReference>
<dbReference type="EMBL" id="QRLN01000008">
    <property type="protein sequence ID" value="RHJ12588.1"/>
    <property type="molecule type" value="Genomic_DNA"/>
</dbReference>
<reference evidence="1" key="2">
    <citation type="submission" date="2023-01" db="EMBL/GenBank/DDBJ databases">
        <title>Human gut microbiome strain richness.</title>
        <authorList>
            <person name="Chen-Liaw A."/>
        </authorList>
    </citation>
    <scope>NUCLEOTIDE SEQUENCE</scope>
    <source>
        <strain evidence="1">1001217st1_A9_1001217B_191108</strain>
    </source>
</reference>
<dbReference type="Proteomes" id="UP000283992">
    <property type="component" value="Unassembled WGS sequence"/>
</dbReference>
<gene>
    <name evidence="3" type="ORF">DW142_07560</name>
    <name evidence="2" type="ORF">DW270_08375</name>
    <name evidence="1" type="ORF">PNU63_09485</name>
</gene>
<evidence type="ECO:0000313" key="2">
    <source>
        <dbReference type="EMBL" id="RHG19328.1"/>
    </source>
</evidence>
<dbReference type="Proteomes" id="UP001211731">
    <property type="component" value="Unassembled WGS sequence"/>
</dbReference>